<dbReference type="EMBL" id="AWUE01014981">
    <property type="protein sequence ID" value="OMP00101.1"/>
    <property type="molecule type" value="Genomic_DNA"/>
</dbReference>
<sequence length="147" mass="17101">MDAVAGNLPDDVTRDIFLRFPAIDFVYDDYLSEEDGDSEDDDEGYSKEQLAQVYTLGMNCWRKVETVPDEDIFVDEYGYCKSPAFLNGVIHWLGYKRRTRRTDPKPKVVISFNVSSEEFQWFPLPDYVVKDARTVEINVYRDMLLCG</sequence>
<reference evidence="3" key="1">
    <citation type="submission" date="2013-09" db="EMBL/GenBank/DDBJ databases">
        <title>Corchorus olitorius genome sequencing.</title>
        <authorList>
            <person name="Alam M."/>
            <person name="Haque M.S."/>
            <person name="Islam M.S."/>
            <person name="Emdad E.M."/>
            <person name="Islam M.M."/>
            <person name="Ahmed B."/>
            <person name="Halim A."/>
            <person name="Hossen Q.M.M."/>
            <person name="Hossain M.Z."/>
            <person name="Ahmed R."/>
            <person name="Khan M.M."/>
            <person name="Islam R."/>
            <person name="Rashid M.M."/>
            <person name="Khan S.A."/>
            <person name="Rahman M.S."/>
            <person name="Alam M."/>
            <person name="Yahiya A.S."/>
            <person name="Khan M.S."/>
            <person name="Azam M.S."/>
            <person name="Haque T."/>
            <person name="Lashkar M.Z.H."/>
            <person name="Akhand A.I."/>
            <person name="Morshed G."/>
            <person name="Roy S."/>
            <person name="Uddin K.S."/>
            <person name="Rabeya T."/>
            <person name="Hossain A.S."/>
            <person name="Chowdhury A."/>
            <person name="Snigdha A.R."/>
            <person name="Mortoza M.S."/>
            <person name="Matin S.A."/>
            <person name="Hoque S.M.E."/>
            <person name="Islam M.K."/>
            <person name="Roy D.K."/>
            <person name="Haider R."/>
            <person name="Moosa M.M."/>
            <person name="Elias S.M."/>
            <person name="Hasan A.M."/>
            <person name="Jahan S."/>
            <person name="Shafiuddin M."/>
            <person name="Mahmood N."/>
            <person name="Shommy N.S."/>
        </authorList>
    </citation>
    <scope>NUCLEOTIDE SEQUENCE [LARGE SCALE GENOMIC DNA]</scope>
    <source>
        <strain evidence="3">cv. O-4</strain>
    </source>
</reference>
<dbReference type="AlphaFoldDB" id="A0A1R3JZ45"/>
<proteinExistence type="predicted"/>
<evidence type="ECO:0000313" key="3">
    <source>
        <dbReference type="Proteomes" id="UP000187203"/>
    </source>
</evidence>
<dbReference type="NCBIfam" id="TIGR01640">
    <property type="entry name" value="F_box_assoc_1"/>
    <property type="match status" value="1"/>
</dbReference>
<dbReference type="Proteomes" id="UP000187203">
    <property type="component" value="Unassembled WGS sequence"/>
</dbReference>
<evidence type="ECO:0000313" key="2">
    <source>
        <dbReference type="EMBL" id="OMP00101.1"/>
    </source>
</evidence>
<gene>
    <name evidence="2" type="ORF">COLO4_12909</name>
</gene>
<keyword evidence="3" id="KW-1185">Reference proteome</keyword>
<dbReference type="Pfam" id="PF08268">
    <property type="entry name" value="FBA_3"/>
    <property type="match status" value="1"/>
</dbReference>
<comment type="caution">
    <text evidence="2">The sequence shown here is derived from an EMBL/GenBank/DDBJ whole genome shotgun (WGS) entry which is preliminary data.</text>
</comment>
<dbReference type="OrthoDB" id="610337at2759"/>
<feature type="domain" description="F-box associated beta-propeller type 3" evidence="1">
    <location>
        <begin position="48"/>
        <end position="130"/>
    </location>
</feature>
<accession>A0A1R3JZ45</accession>
<dbReference type="InterPro" id="IPR013187">
    <property type="entry name" value="F-box-assoc_dom_typ3"/>
</dbReference>
<dbReference type="InterPro" id="IPR017451">
    <property type="entry name" value="F-box-assoc_interact_dom"/>
</dbReference>
<evidence type="ECO:0000259" key="1">
    <source>
        <dbReference type="Pfam" id="PF08268"/>
    </source>
</evidence>
<name>A0A1R3JZ45_9ROSI</name>
<dbReference type="STRING" id="93759.A0A1R3JZ45"/>
<organism evidence="2 3">
    <name type="scientific">Corchorus olitorius</name>
    <dbReference type="NCBI Taxonomy" id="93759"/>
    <lineage>
        <taxon>Eukaryota</taxon>
        <taxon>Viridiplantae</taxon>
        <taxon>Streptophyta</taxon>
        <taxon>Embryophyta</taxon>
        <taxon>Tracheophyta</taxon>
        <taxon>Spermatophyta</taxon>
        <taxon>Magnoliopsida</taxon>
        <taxon>eudicotyledons</taxon>
        <taxon>Gunneridae</taxon>
        <taxon>Pentapetalae</taxon>
        <taxon>rosids</taxon>
        <taxon>malvids</taxon>
        <taxon>Malvales</taxon>
        <taxon>Malvaceae</taxon>
        <taxon>Grewioideae</taxon>
        <taxon>Apeibeae</taxon>
        <taxon>Corchorus</taxon>
    </lineage>
</organism>
<protein>
    <recommendedName>
        <fullName evidence="1">F-box associated beta-propeller type 3 domain-containing protein</fullName>
    </recommendedName>
</protein>